<dbReference type="EMBL" id="VJMJ01000336">
    <property type="protein sequence ID" value="KAF0722386.1"/>
    <property type="molecule type" value="Genomic_DNA"/>
</dbReference>
<proteinExistence type="predicted"/>
<feature type="region of interest" description="Disordered" evidence="1">
    <location>
        <begin position="76"/>
        <end position="112"/>
    </location>
</feature>
<reference evidence="2 3" key="1">
    <citation type="submission" date="2019-07" db="EMBL/GenBank/DDBJ databases">
        <title>Genomics analysis of Aphanomyces spp. identifies a new class of oomycete effector associated with host adaptation.</title>
        <authorList>
            <person name="Gaulin E."/>
        </authorList>
    </citation>
    <scope>NUCLEOTIDE SEQUENCE [LARGE SCALE GENOMIC DNA]</scope>
    <source>
        <strain evidence="2 3">ATCC 201684</strain>
    </source>
</reference>
<evidence type="ECO:0000313" key="3">
    <source>
        <dbReference type="Proteomes" id="UP000481153"/>
    </source>
</evidence>
<comment type="caution">
    <text evidence="2">The sequence shown here is derived from an EMBL/GenBank/DDBJ whole genome shotgun (WGS) entry which is preliminary data.</text>
</comment>
<feature type="compositionally biased region" description="Basic and acidic residues" evidence="1">
    <location>
        <begin position="79"/>
        <end position="95"/>
    </location>
</feature>
<dbReference type="Proteomes" id="UP000481153">
    <property type="component" value="Unassembled WGS sequence"/>
</dbReference>
<dbReference type="VEuPathDB" id="FungiDB:AeMF1_013839"/>
<organism evidence="2 3">
    <name type="scientific">Aphanomyces euteiches</name>
    <dbReference type="NCBI Taxonomy" id="100861"/>
    <lineage>
        <taxon>Eukaryota</taxon>
        <taxon>Sar</taxon>
        <taxon>Stramenopiles</taxon>
        <taxon>Oomycota</taxon>
        <taxon>Saprolegniomycetes</taxon>
        <taxon>Saprolegniales</taxon>
        <taxon>Verrucalvaceae</taxon>
        <taxon>Aphanomyces</taxon>
    </lineage>
</organism>
<dbReference type="AlphaFoldDB" id="A0A6G0W6I1"/>
<keyword evidence="3" id="KW-1185">Reference proteome</keyword>
<protein>
    <submittedName>
        <fullName evidence="2">Uncharacterized protein</fullName>
    </submittedName>
</protein>
<evidence type="ECO:0000256" key="1">
    <source>
        <dbReference type="SAM" id="MobiDB-lite"/>
    </source>
</evidence>
<gene>
    <name evidence="2" type="ORF">Ae201684_018455</name>
</gene>
<sequence length="117" mass="13461">MQWPNKGGKSRDMWYFESTGMAIATDEFGREHDYGYCFMESFKLPQCSQLDAFSIVRAKVSMRHIFRELPRICRSRAKTPRDAKKPHKEPKESKKIKTKIQPAKGTTTTTDAAAVML</sequence>
<accession>A0A6G0W6I1</accession>
<evidence type="ECO:0000313" key="2">
    <source>
        <dbReference type="EMBL" id="KAF0722386.1"/>
    </source>
</evidence>
<name>A0A6G0W6I1_9STRA</name>